<proteinExistence type="predicted"/>
<evidence type="ECO:0000256" key="2">
    <source>
        <dbReference type="PROSITE-ProRule" id="PRU00708"/>
    </source>
</evidence>
<keyword evidence="1" id="KW-0677">Repeat</keyword>
<evidence type="ECO:0000313" key="4">
    <source>
        <dbReference type="Proteomes" id="UP000626109"/>
    </source>
</evidence>
<evidence type="ECO:0000313" key="3">
    <source>
        <dbReference type="EMBL" id="CAE8713695.1"/>
    </source>
</evidence>
<dbReference type="AlphaFoldDB" id="A0A813L0G5"/>
<name>A0A813L0G5_POLGL</name>
<dbReference type="PANTHER" id="PTHR47447">
    <property type="entry name" value="OS03G0856100 PROTEIN"/>
    <property type="match status" value="1"/>
</dbReference>
<reference evidence="3" key="1">
    <citation type="submission" date="2021-02" db="EMBL/GenBank/DDBJ databases">
        <authorList>
            <person name="Dougan E. K."/>
            <person name="Rhodes N."/>
            <person name="Thang M."/>
            <person name="Chan C."/>
        </authorList>
    </citation>
    <scope>NUCLEOTIDE SEQUENCE</scope>
</reference>
<evidence type="ECO:0000256" key="1">
    <source>
        <dbReference type="ARBA" id="ARBA00022737"/>
    </source>
</evidence>
<comment type="caution">
    <text evidence="3">The sequence shown here is derived from an EMBL/GenBank/DDBJ whole genome shotgun (WGS) entry which is preliminary data.</text>
</comment>
<dbReference type="Proteomes" id="UP000626109">
    <property type="component" value="Unassembled WGS sequence"/>
</dbReference>
<dbReference type="Gene3D" id="1.25.40.10">
    <property type="entry name" value="Tetratricopeptide repeat domain"/>
    <property type="match status" value="1"/>
</dbReference>
<sequence>YQWHLALDLLAGMSQNGLNPDEISHNAALSACEKGRQWQVALYLLSAREIVADQISYNAVISACGKASQLPVAMAILWRMPLCRIMPDEISYSAAISAASQSGQWQQ</sequence>
<accession>A0A813L0G5</accession>
<feature type="non-terminal residue" evidence="3">
    <location>
        <position position="107"/>
    </location>
</feature>
<feature type="repeat" description="PPR" evidence="2">
    <location>
        <begin position="53"/>
        <end position="87"/>
    </location>
</feature>
<feature type="non-terminal residue" evidence="3">
    <location>
        <position position="1"/>
    </location>
</feature>
<dbReference type="PANTHER" id="PTHR47447:SF17">
    <property type="entry name" value="OS12G0638900 PROTEIN"/>
    <property type="match status" value="1"/>
</dbReference>
<dbReference type="Pfam" id="PF01535">
    <property type="entry name" value="PPR"/>
    <property type="match status" value="1"/>
</dbReference>
<dbReference type="PROSITE" id="PS51375">
    <property type="entry name" value="PPR"/>
    <property type="match status" value="1"/>
</dbReference>
<dbReference type="EMBL" id="CAJNNW010032518">
    <property type="protein sequence ID" value="CAE8713695.1"/>
    <property type="molecule type" value="Genomic_DNA"/>
</dbReference>
<gene>
    <name evidence="3" type="ORF">PGLA2088_LOCUS37639</name>
</gene>
<dbReference type="InterPro" id="IPR002885">
    <property type="entry name" value="PPR_rpt"/>
</dbReference>
<protein>
    <submittedName>
        <fullName evidence="3">Uncharacterized protein</fullName>
    </submittedName>
</protein>
<dbReference type="InterPro" id="IPR011990">
    <property type="entry name" value="TPR-like_helical_dom_sf"/>
</dbReference>
<organism evidence="3 4">
    <name type="scientific">Polarella glacialis</name>
    <name type="common">Dinoflagellate</name>
    <dbReference type="NCBI Taxonomy" id="89957"/>
    <lineage>
        <taxon>Eukaryota</taxon>
        <taxon>Sar</taxon>
        <taxon>Alveolata</taxon>
        <taxon>Dinophyceae</taxon>
        <taxon>Suessiales</taxon>
        <taxon>Suessiaceae</taxon>
        <taxon>Polarella</taxon>
    </lineage>
</organism>